<organism evidence="9 10">
    <name type="scientific">Vibrio mangrovi</name>
    <dbReference type="NCBI Taxonomy" id="474394"/>
    <lineage>
        <taxon>Bacteria</taxon>
        <taxon>Pseudomonadati</taxon>
        <taxon>Pseudomonadota</taxon>
        <taxon>Gammaproteobacteria</taxon>
        <taxon>Vibrionales</taxon>
        <taxon>Vibrionaceae</taxon>
        <taxon>Vibrio</taxon>
    </lineage>
</organism>
<dbReference type="InterPro" id="IPR029063">
    <property type="entry name" value="SAM-dependent_MTases_sf"/>
</dbReference>
<evidence type="ECO:0000256" key="6">
    <source>
        <dbReference type="PIRSR" id="PIRSR003085-1"/>
    </source>
</evidence>
<dbReference type="Pfam" id="PF25371">
    <property type="entry name" value="DUF7884"/>
    <property type="match status" value="1"/>
</dbReference>
<dbReference type="EC" id="2.1.1.-" evidence="8"/>
<keyword evidence="2 9" id="KW-0489">Methyltransferase</keyword>
<gene>
    <name evidence="9" type="primary">cmaA1</name>
    <name evidence="8" type="ORF">SBX37_21680</name>
    <name evidence="9" type="ORF">VIM7927_03386</name>
</gene>
<dbReference type="EMBL" id="FXXI01000008">
    <property type="protein sequence ID" value="SMS02072.1"/>
    <property type="molecule type" value="Genomic_DNA"/>
</dbReference>
<evidence type="ECO:0000256" key="4">
    <source>
        <dbReference type="ARBA" id="ARBA00022691"/>
    </source>
</evidence>
<keyword evidence="11" id="KW-1185">Reference proteome</keyword>
<dbReference type="CDD" id="cd02440">
    <property type="entry name" value="AdoMet_MTases"/>
    <property type="match status" value="1"/>
</dbReference>
<protein>
    <submittedName>
        <fullName evidence="9">Cyclopropane mycolic acid synthase 1</fullName>
        <ecNumber evidence="9">2.1.1.79</ecNumber>
    </submittedName>
    <submittedName>
        <fullName evidence="8">Cyclopropane-fatty-acyl-phospholipid synthase family protein</fullName>
        <ecNumber evidence="8">2.1.1.-</ecNumber>
    </submittedName>
</protein>
<accession>A0A1Y6J004</accession>
<dbReference type="GO" id="GO:0008825">
    <property type="term" value="F:cyclopropane-fatty-acyl-phospholipid synthase activity"/>
    <property type="evidence" value="ECO:0007669"/>
    <property type="project" value="UniProtKB-EC"/>
</dbReference>
<keyword evidence="4" id="KW-0949">S-adenosyl-L-methionine</keyword>
<dbReference type="InterPro" id="IPR050723">
    <property type="entry name" value="CFA/CMAS"/>
</dbReference>
<dbReference type="InterPro" id="IPR003333">
    <property type="entry name" value="CMAS"/>
</dbReference>
<name>A0A1Y6J004_9VIBR</name>
<proteinExistence type="inferred from homology"/>
<evidence type="ECO:0000313" key="11">
    <source>
        <dbReference type="Proteomes" id="UP001283366"/>
    </source>
</evidence>
<dbReference type="Pfam" id="PF02353">
    <property type="entry name" value="CMAS"/>
    <property type="match status" value="1"/>
</dbReference>
<dbReference type="AlphaFoldDB" id="A0A1Y6J004"/>
<evidence type="ECO:0000256" key="3">
    <source>
        <dbReference type="ARBA" id="ARBA00022679"/>
    </source>
</evidence>
<keyword evidence="5" id="KW-0443">Lipid metabolism</keyword>
<dbReference type="OrthoDB" id="9782855at2"/>
<dbReference type="Proteomes" id="UP001283366">
    <property type="component" value="Unassembled WGS sequence"/>
</dbReference>
<feature type="domain" description="DUF7884" evidence="7">
    <location>
        <begin position="14"/>
        <end position="85"/>
    </location>
</feature>
<dbReference type="SUPFAM" id="SSF53335">
    <property type="entry name" value="S-adenosyl-L-methionine-dependent methyltransferases"/>
    <property type="match status" value="1"/>
</dbReference>
<evidence type="ECO:0000313" key="8">
    <source>
        <dbReference type="EMBL" id="MDW6005486.1"/>
    </source>
</evidence>
<dbReference type="EC" id="2.1.1.79" evidence="9"/>
<dbReference type="Gene3D" id="3.40.50.150">
    <property type="entry name" value="Vaccinia Virus protein VP39"/>
    <property type="match status" value="1"/>
</dbReference>
<dbReference type="EMBL" id="JAWRCO010000002">
    <property type="protein sequence ID" value="MDW6005486.1"/>
    <property type="molecule type" value="Genomic_DNA"/>
</dbReference>
<dbReference type="PANTHER" id="PTHR43667:SF1">
    <property type="entry name" value="CYCLOPROPANE-FATTY-ACYL-PHOSPHOLIPID SYNTHASE"/>
    <property type="match status" value="1"/>
</dbReference>
<sequence length="397" mass="45385">MFWERKFEKFIDRISDSQSLPMTIQLWNGREVHLTDEPKVVIEVPHFSSLKHLINPSLDKLGHAYVEGKLHVKGKVMDVVEIANQLVAYGSNYTGKHGGSRRYHHTRKLDSESISYHYDVSNEFYQAWLDKNMVYSCGYFKTMDDSLDLAQEQKIDHILNKIQLQPGQTLLDVGCGWGALIIRAAQKFGAKATGITISEQQYLETQKRIRAAGLESVCEVHLLDYRDVHGTFDRITSVGMFEHVGLKHLNEYFSKLNSLLAEDGVMMNHGITTTDPKSGSAPSGAGKFIDRYVFPNGELPHIGLVLKEMAIAGLEPVDIENLRHHYAMTLEHWAARFEAQSEQLKTMVDDKQFRIWRVYLAGCAHAFHHNWVALHQIVATKADRYVLPLTRDYMYHD</sequence>
<evidence type="ECO:0000256" key="5">
    <source>
        <dbReference type="ARBA" id="ARBA00023098"/>
    </source>
</evidence>
<dbReference type="RefSeq" id="WP_087482100.1">
    <property type="nucleotide sequence ID" value="NZ_AP024884.1"/>
</dbReference>
<dbReference type="Proteomes" id="UP000196125">
    <property type="component" value="Unassembled WGS sequence"/>
</dbReference>
<evidence type="ECO:0000313" key="9">
    <source>
        <dbReference type="EMBL" id="SMS02072.1"/>
    </source>
</evidence>
<reference evidence="8 11" key="2">
    <citation type="submission" date="2023-11" db="EMBL/GenBank/DDBJ databases">
        <title>Plant-associative lifestyle of Vibrio porteresiae and its evolutionary dynamics.</title>
        <authorList>
            <person name="Rameshkumar N."/>
            <person name="Kirti K."/>
        </authorList>
    </citation>
    <scope>NUCLEOTIDE SEQUENCE [LARGE SCALE GENOMIC DNA]</scope>
    <source>
        <strain evidence="8 11">MSSRF38</strain>
    </source>
</reference>
<feature type="active site" evidence="6">
    <location>
        <position position="363"/>
    </location>
</feature>
<evidence type="ECO:0000313" key="10">
    <source>
        <dbReference type="Proteomes" id="UP000196125"/>
    </source>
</evidence>
<dbReference type="PIRSF" id="PIRSF003085">
    <property type="entry name" value="CMAS"/>
    <property type="match status" value="1"/>
</dbReference>
<dbReference type="InterPro" id="IPR057206">
    <property type="entry name" value="DUF7884"/>
</dbReference>
<dbReference type="GO" id="GO:0008610">
    <property type="term" value="P:lipid biosynthetic process"/>
    <property type="evidence" value="ECO:0007669"/>
    <property type="project" value="InterPro"/>
</dbReference>
<evidence type="ECO:0000256" key="1">
    <source>
        <dbReference type="ARBA" id="ARBA00010815"/>
    </source>
</evidence>
<evidence type="ECO:0000256" key="2">
    <source>
        <dbReference type="ARBA" id="ARBA00022603"/>
    </source>
</evidence>
<evidence type="ECO:0000259" key="7">
    <source>
        <dbReference type="Pfam" id="PF25371"/>
    </source>
</evidence>
<dbReference type="PANTHER" id="PTHR43667">
    <property type="entry name" value="CYCLOPROPANE-FATTY-ACYL-PHOSPHOLIPID SYNTHASE"/>
    <property type="match status" value="1"/>
</dbReference>
<comment type="similarity">
    <text evidence="1">Belongs to the CFA/CMAS family.</text>
</comment>
<reference evidence="9 10" key="1">
    <citation type="submission" date="2017-05" db="EMBL/GenBank/DDBJ databases">
        <authorList>
            <person name="Song R."/>
            <person name="Chenine A.L."/>
            <person name="Ruprecht R.M."/>
        </authorList>
    </citation>
    <scope>NUCLEOTIDE SEQUENCE [LARGE SCALE GENOMIC DNA]</scope>
    <source>
        <strain evidence="9 10">CECT 7927</strain>
    </source>
</reference>
<dbReference type="GO" id="GO:0032259">
    <property type="term" value="P:methylation"/>
    <property type="evidence" value="ECO:0007669"/>
    <property type="project" value="UniProtKB-KW"/>
</dbReference>
<keyword evidence="3 9" id="KW-0808">Transferase</keyword>